<feature type="region of interest" description="Disordered" evidence="1">
    <location>
        <begin position="28"/>
        <end position="120"/>
    </location>
</feature>
<feature type="compositionally biased region" description="Acidic residues" evidence="1">
    <location>
        <begin position="97"/>
        <end position="106"/>
    </location>
</feature>
<dbReference type="EMBL" id="KC152965">
    <property type="protein sequence ID" value="AFX65205.1"/>
    <property type="molecule type" value="Genomic_DNA"/>
</dbReference>
<accession>K7WTR8</accession>
<keyword evidence="4" id="KW-1185">Reference proteome</keyword>
<proteinExistence type="predicted"/>
<gene>
    <name evidence="3" type="ORF">Sato_gp12</name>
</gene>
<evidence type="ECO:0000313" key="2">
    <source>
        <dbReference type="EMBL" id="AFX65205.1"/>
    </source>
</evidence>
<feature type="compositionally biased region" description="Acidic residues" evidence="1">
    <location>
        <begin position="33"/>
        <end position="49"/>
    </location>
</feature>
<dbReference type="EMBL" id="MZ089978">
    <property type="protein sequence ID" value="QWE49632.1"/>
    <property type="molecule type" value="Genomic_DNA"/>
</dbReference>
<evidence type="ECO:0000313" key="4">
    <source>
        <dbReference type="Proteomes" id="UP000682315"/>
    </source>
</evidence>
<reference evidence="3 4" key="2">
    <citation type="submission" date="2021-05" db="EMBL/GenBank/DDBJ databases">
        <title>Comparative Genomics of Plasmidial Prophages Sato and Sole Expands the Genetic Diversity found in the Genus Betatectivirus.</title>
        <authorList>
            <person name="Gillis A."/>
            <person name="Hock L."/>
            <person name="Mahillon J."/>
        </authorList>
    </citation>
    <scope>NUCLEOTIDE SEQUENCE [LARGE SCALE GENOMIC DNA]</scope>
    <source>
        <strain evidence="3">Sato</strain>
    </source>
</reference>
<dbReference type="Proteomes" id="UP000682315">
    <property type="component" value="Segment"/>
</dbReference>
<reference evidence="2" key="1">
    <citation type="journal article" date="2013" name="Res. Microbiol.">
        <title>Identification of five novel tectiviruses in Bacillus strains: analysis of a highly variable region generating genetic diversity.</title>
        <authorList>
            <person name="Jalasvuori M."/>
            <person name="Palmu S."/>
            <person name="Gillis A."/>
            <person name="Kokko H."/>
            <person name="Mahillon J."/>
            <person name="Bamford J.K."/>
            <person name="Fornelos N."/>
        </authorList>
    </citation>
    <scope>NUCLEOTIDE SEQUENCE</scope>
</reference>
<evidence type="ECO:0000313" key="3">
    <source>
        <dbReference type="EMBL" id="QWE49632.1"/>
    </source>
</evidence>
<protein>
    <submittedName>
        <fullName evidence="2">Uncharacterized protein</fullName>
    </submittedName>
</protein>
<evidence type="ECO:0000256" key="1">
    <source>
        <dbReference type="SAM" id="MobiDB-lite"/>
    </source>
</evidence>
<name>K7WTR8_9VIRU</name>
<sequence length="120" mass="14207">MNDMLKAIEENPIYPFRLRFGDGQFFAKKKTEEEELDDIDDDDEEEEEDEKPKPKRKSKSEEERPSWVNELLEAIKPKEQTNNETQKVPVPPAPKVEEEEEPEVEEVDKPKKQGFLSWFL</sequence>
<organism evidence="2">
    <name type="scientific">Bacillus phage Sato</name>
    <dbReference type="NCBI Taxonomy" id="1260286"/>
    <lineage>
        <taxon>Viruses</taxon>
        <taxon>Varidnaviria</taxon>
        <taxon>Bamfordvirae</taxon>
        <taxon>Preplasmiviricota</taxon>
        <taxon>Prepoliviricotina</taxon>
        <taxon>Tectiliviricetes</taxon>
        <taxon>Kalamavirales</taxon>
        <taxon>Tectiviridae</taxon>
        <taxon>Betatectivirus</taxon>
        <taxon>Betatectivirus sato</taxon>
    </lineage>
</organism>